<dbReference type="InterPro" id="IPR036390">
    <property type="entry name" value="WH_DNA-bd_sf"/>
</dbReference>
<dbReference type="RefSeq" id="WP_036711855.1">
    <property type="nucleotide sequence ID" value="NZ_JRKQ01000111.1"/>
</dbReference>
<dbReference type="Gene3D" id="1.10.10.10">
    <property type="entry name" value="Winged helix-like DNA-binding domain superfamily/Winged helix DNA-binding domain"/>
    <property type="match status" value="1"/>
</dbReference>
<organism evidence="5 6">
    <name type="scientific">Paracoccus sanguinis</name>
    <dbReference type="NCBI Taxonomy" id="1545044"/>
    <lineage>
        <taxon>Bacteria</taxon>
        <taxon>Pseudomonadati</taxon>
        <taxon>Pseudomonadota</taxon>
        <taxon>Alphaproteobacteria</taxon>
        <taxon>Rhodobacterales</taxon>
        <taxon>Paracoccaceae</taxon>
        <taxon>Paracoccus</taxon>
    </lineage>
</organism>
<dbReference type="SUPFAM" id="SSF46785">
    <property type="entry name" value="Winged helix' DNA-binding domain"/>
    <property type="match status" value="1"/>
</dbReference>
<dbReference type="SUPFAM" id="SSF54909">
    <property type="entry name" value="Dimeric alpha+beta barrel"/>
    <property type="match status" value="1"/>
</dbReference>
<evidence type="ECO:0000313" key="6">
    <source>
        <dbReference type="Proteomes" id="UP000029858"/>
    </source>
</evidence>
<dbReference type="PANTHER" id="PTHR30154:SF34">
    <property type="entry name" value="TRANSCRIPTIONAL REGULATOR AZLB"/>
    <property type="match status" value="1"/>
</dbReference>
<feature type="domain" description="HTH asnC-type" evidence="4">
    <location>
        <begin position="4"/>
        <end position="65"/>
    </location>
</feature>
<dbReference type="Pfam" id="PF01037">
    <property type="entry name" value="AsnC_trans_reg"/>
    <property type="match status" value="1"/>
</dbReference>
<keyword evidence="1" id="KW-0805">Transcription regulation</keyword>
<comment type="caution">
    <text evidence="5">The sequence shown here is derived from an EMBL/GenBank/DDBJ whole genome shotgun (WGS) entry which is preliminary data.</text>
</comment>
<protein>
    <submittedName>
        <fullName evidence="5">AsnC family transcriptional regulator</fullName>
    </submittedName>
</protein>
<keyword evidence="3" id="KW-0804">Transcription</keyword>
<dbReference type="InterPro" id="IPR019888">
    <property type="entry name" value="Tscrpt_reg_AsnC-like"/>
</dbReference>
<evidence type="ECO:0000256" key="1">
    <source>
        <dbReference type="ARBA" id="ARBA00023015"/>
    </source>
</evidence>
<proteinExistence type="predicted"/>
<dbReference type="InterPro" id="IPR036388">
    <property type="entry name" value="WH-like_DNA-bd_sf"/>
</dbReference>
<evidence type="ECO:0000256" key="2">
    <source>
        <dbReference type="ARBA" id="ARBA00023125"/>
    </source>
</evidence>
<gene>
    <name evidence="5" type="ORF">IX56_15105</name>
</gene>
<name>A0A099GAZ5_9RHOB</name>
<dbReference type="SMART" id="SM00344">
    <property type="entry name" value="HTH_ASNC"/>
    <property type="match status" value="1"/>
</dbReference>
<dbReference type="InterPro" id="IPR019887">
    <property type="entry name" value="Tscrpt_reg_AsnC/Lrp_C"/>
</dbReference>
<dbReference type="Proteomes" id="UP000029858">
    <property type="component" value="Unassembled WGS sequence"/>
</dbReference>
<keyword evidence="2" id="KW-0238">DNA-binding</keyword>
<dbReference type="Gene3D" id="3.30.70.920">
    <property type="match status" value="1"/>
</dbReference>
<dbReference type="PROSITE" id="PS50956">
    <property type="entry name" value="HTH_ASNC_2"/>
    <property type="match status" value="1"/>
</dbReference>
<sequence>MPDLDDTDRRLLRVLQRDATLSTQELAERAGLSASPAWRRVRRMTEEGVIAAQVVLVPPRALGLSALAYVQVSLLDHREETIAAFDRFVQAEDQVVECATITGASDYLLKIVAEDAEGLERFLMRRLLATGIIRATVTNFVLRQTKYTTALPV</sequence>
<accession>A0A099GAZ5</accession>
<dbReference type="Pfam" id="PF13412">
    <property type="entry name" value="HTH_24"/>
    <property type="match status" value="1"/>
</dbReference>
<dbReference type="PRINTS" id="PR00033">
    <property type="entry name" value="HTHASNC"/>
</dbReference>
<dbReference type="EMBL" id="JRKQ01000111">
    <property type="protein sequence ID" value="KGJ19914.1"/>
    <property type="molecule type" value="Genomic_DNA"/>
</dbReference>
<dbReference type="CDD" id="cd00090">
    <property type="entry name" value="HTH_ARSR"/>
    <property type="match status" value="1"/>
</dbReference>
<dbReference type="GO" id="GO:0006355">
    <property type="term" value="P:regulation of DNA-templated transcription"/>
    <property type="evidence" value="ECO:0007669"/>
    <property type="project" value="UniProtKB-ARBA"/>
</dbReference>
<dbReference type="GO" id="GO:0043200">
    <property type="term" value="P:response to amino acid"/>
    <property type="evidence" value="ECO:0007669"/>
    <property type="project" value="TreeGrafter"/>
</dbReference>
<dbReference type="InterPro" id="IPR011991">
    <property type="entry name" value="ArsR-like_HTH"/>
</dbReference>
<evidence type="ECO:0000256" key="3">
    <source>
        <dbReference type="ARBA" id="ARBA00023163"/>
    </source>
</evidence>
<dbReference type="GO" id="GO:0005829">
    <property type="term" value="C:cytosol"/>
    <property type="evidence" value="ECO:0007669"/>
    <property type="project" value="TreeGrafter"/>
</dbReference>
<dbReference type="PANTHER" id="PTHR30154">
    <property type="entry name" value="LEUCINE-RESPONSIVE REGULATORY PROTEIN"/>
    <property type="match status" value="1"/>
</dbReference>
<reference evidence="5 6" key="2">
    <citation type="submission" date="2014-10" db="EMBL/GenBank/DDBJ databases">
        <title>Paracoccus sanguinis sp. nov., isolated from clinical specimens of New York State patients.</title>
        <authorList>
            <person name="Mingle L.A."/>
            <person name="Cole J.A."/>
            <person name="Lapierre P."/>
            <person name="Musser K.A."/>
        </authorList>
    </citation>
    <scope>NUCLEOTIDE SEQUENCE [LARGE SCALE GENOMIC DNA]</scope>
    <source>
        <strain evidence="5 6">5503</strain>
    </source>
</reference>
<dbReference type="GO" id="GO:0043565">
    <property type="term" value="F:sequence-specific DNA binding"/>
    <property type="evidence" value="ECO:0007669"/>
    <property type="project" value="InterPro"/>
</dbReference>
<evidence type="ECO:0000313" key="5">
    <source>
        <dbReference type="EMBL" id="KGJ19914.1"/>
    </source>
</evidence>
<dbReference type="InterPro" id="IPR000485">
    <property type="entry name" value="AsnC-type_HTH_dom"/>
</dbReference>
<dbReference type="AlphaFoldDB" id="A0A099GAZ5"/>
<reference evidence="5 6" key="1">
    <citation type="submission" date="2014-09" db="EMBL/GenBank/DDBJ databases">
        <authorList>
            <person name="McGinnis J.M."/>
            <person name="Wolfgang W.J."/>
        </authorList>
    </citation>
    <scope>NUCLEOTIDE SEQUENCE [LARGE SCALE GENOMIC DNA]</scope>
    <source>
        <strain evidence="5 6">5503</strain>
    </source>
</reference>
<evidence type="ECO:0000259" key="4">
    <source>
        <dbReference type="PROSITE" id="PS50956"/>
    </source>
</evidence>
<dbReference type="InterPro" id="IPR011008">
    <property type="entry name" value="Dimeric_a/b-barrel"/>
</dbReference>